<dbReference type="PANTHER" id="PTHR35526:SF3">
    <property type="entry name" value="ANTI-SIGMA-F FACTOR RSBW"/>
    <property type="match status" value="1"/>
</dbReference>
<dbReference type="GO" id="GO:0005524">
    <property type="term" value="F:ATP binding"/>
    <property type="evidence" value="ECO:0007669"/>
    <property type="project" value="UniProtKB-KW"/>
</dbReference>
<dbReference type="SUPFAM" id="SSF55874">
    <property type="entry name" value="ATPase domain of HSP90 chaperone/DNA topoisomerase II/histidine kinase"/>
    <property type="match status" value="1"/>
</dbReference>
<dbReference type="InterPro" id="IPR003594">
    <property type="entry name" value="HATPase_dom"/>
</dbReference>
<protein>
    <submittedName>
        <fullName evidence="3">ATP-binding protein</fullName>
    </submittedName>
</protein>
<reference evidence="3 4" key="1">
    <citation type="submission" date="2020-02" db="EMBL/GenBank/DDBJ databases">
        <title>Acidophilic actinobacteria isolated from forest soil.</title>
        <authorList>
            <person name="Golinska P."/>
        </authorList>
    </citation>
    <scope>NUCLEOTIDE SEQUENCE [LARGE SCALE GENOMIC DNA]</scope>
    <source>
        <strain evidence="3 4">NL8</strain>
    </source>
</reference>
<gene>
    <name evidence="3" type="ORF">KGQ19_15005</name>
</gene>
<dbReference type="Gene3D" id="3.30.565.10">
    <property type="entry name" value="Histidine kinase-like ATPase, C-terminal domain"/>
    <property type="match status" value="1"/>
</dbReference>
<keyword evidence="1" id="KW-0723">Serine/threonine-protein kinase</keyword>
<dbReference type="InterPro" id="IPR036890">
    <property type="entry name" value="HATPase_C_sf"/>
</dbReference>
<dbReference type="CDD" id="cd16936">
    <property type="entry name" value="HATPase_RsbW-like"/>
    <property type="match status" value="1"/>
</dbReference>
<organism evidence="3 4">
    <name type="scientific">Catenulispora pinistramenti</name>
    <dbReference type="NCBI Taxonomy" id="2705254"/>
    <lineage>
        <taxon>Bacteria</taxon>
        <taxon>Bacillati</taxon>
        <taxon>Actinomycetota</taxon>
        <taxon>Actinomycetes</taxon>
        <taxon>Catenulisporales</taxon>
        <taxon>Catenulisporaceae</taxon>
        <taxon>Catenulispora</taxon>
    </lineage>
</organism>
<dbReference type="InterPro" id="IPR050267">
    <property type="entry name" value="Anti-sigma-factor_SerPK"/>
</dbReference>
<keyword evidence="1" id="KW-0418">Kinase</keyword>
<accession>A0ABS5KQ64</accession>
<evidence type="ECO:0000313" key="3">
    <source>
        <dbReference type="EMBL" id="MBS2548175.1"/>
    </source>
</evidence>
<evidence type="ECO:0000313" key="4">
    <source>
        <dbReference type="Proteomes" id="UP000730482"/>
    </source>
</evidence>
<name>A0ABS5KQ64_9ACTN</name>
<dbReference type="PANTHER" id="PTHR35526">
    <property type="entry name" value="ANTI-SIGMA-F FACTOR RSBW-RELATED"/>
    <property type="match status" value="1"/>
</dbReference>
<dbReference type="EMBL" id="JAAFYZ010000043">
    <property type="protein sequence ID" value="MBS2548175.1"/>
    <property type="molecule type" value="Genomic_DNA"/>
</dbReference>
<feature type="domain" description="Histidine kinase/HSP90-like ATPase" evidence="2">
    <location>
        <begin position="46"/>
        <end position="150"/>
    </location>
</feature>
<sequence>MPTTAVHPDALLRSEENPDWLRPALREVCHVAHLVRPGATRGCHLTAHAAAAARARAFTTATLQAWDHRQFVDDVALAVTELFSNALRHGLGVRPAAECHGSIRAVLACLPSAVICLVADPGPGGPAVGEPGPLAECGRGLRVVAALATAWGCVPVRPDGPGKTTWALFTGAGVGHFIKAEDQHVESGAR</sequence>
<proteinExistence type="predicted"/>
<keyword evidence="3" id="KW-0067">ATP-binding</keyword>
<dbReference type="Proteomes" id="UP000730482">
    <property type="component" value="Unassembled WGS sequence"/>
</dbReference>
<keyword evidence="1" id="KW-0808">Transferase</keyword>
<evidence type="ECO:0000259" key="2">
    <source>
        <dbReference type="Pfam" id="PF13581"/>
    </source>
</evidence>
<evidence type="ECO:0000256" key="1">
    <source>
        <dbReference type="ARBA" id="ARBA00022527"/>
    </source>
</evidence>
<comment type="caution">
    <text evidence="3">The sequence shown here is derived from an EMBL/GenBank/DDBJ whole genome shotgun (WGS) entry which is preliminary data.</text>
</comment>
<dbReference type="Pfam" id="PF13581">
    <property type="entry name" value="HATPase_c_2"/>
    <property type="match status" value="1"/>
</dbReference>
<dbReference type="RefSeq" id="WP_212009750.1">
    <property type="nucleotide sequence ID" value="NZ_JAAFYZ010000043.1"/>
</dbReference>
<keyword evidence="4" id="KW-1185">Reference proteome</keyword>
<keyword evidence="3" id="KW-0547">Nucleotide-binding</keyword>